<organism evidence="3 4">
    <name type="scientific">Paenibacillus glycinis</name>
    <dbReference type="NCBI Taxonomy" id="2697035"/>
    <lineage>
        <taxon>Bacteria</taxon>
        <taxon>Bacillati</taxon>
        <taxon>Bacillota</taxon>
        <taxon>Bacilli</taxon>
        <taxon>Bacillales</taxon>
        <taxon>Paenibacillaceae</taxon>
        <taxon>Paenibacillus</taxon>
    </lineage>
</organism>
<dbReference type="SMART" id="SM00422">
    <property type="entry name" value="HTH_MERR"/>
    <property type="match status" value="1"/>
</dbReference>
<protein>
    <submittedName>
        <fullName evidence="3">MerR family transcriptional regulator</fullName>
    </submittedName>
</protein>
<dbReference type="PRINTS" id="PR00040">
    <property type="entry name" value="HTHMERR"/>
</dbReference>
<evidence type="ECO:0000256" key="1">
    <source>
        <dbReference type="ARBA" id="ARBA00023125"/>
    </source>
</evidence>
<comment type="caution">
    <text evidence="3">The sequence shown here is derived from an EMBL/GenBank/DDBJ whole genome shotgun (WGS) entry which is preliminary data.</text>
</comment>
<dbReference type="InterPro" id="IPR009061">
    <property type="entry name" value="DNA-bd_dom_put_sf"/>
</dbReference>
<dbReference type="InterPro" id="IPR000551">
    <property type="entry name" value="MerR-type_HTH_dom"/>
</dbReference>
<gene>
    <name evidence="3" type="ORF">GT019_04880</name>
</gene>
<dbReference type="EMBL" id="JAAAMV010000002">
    <property type="protein sequence ID" value="NBD23197.1"/>
    <property type="molecule type" value="Genomic_DNA"/>
</dbReference>
<dbReference type="Proteomes" id="UP000665561">
    <property type="component" value="Unassembled WGS sequence"/>
</dbReference>
<dbReference type="Pfam" id="PF13411">
    <property type="entry name" value="MerR_1"/>
    <property type="match status" value="1"/>
</dbReference>
<dbReference type="CDD" id="cd01109">
    <property type="entry name" value="HTH_YyaN"/>
    <property type="match status" value="1"/>
</dbReference>
<sequence>MEPVLSIADIAERTGLSYDTIRYYEKIGLQPPAKRAPNGQRTYDKSDLERFVFITRLKRTQMPLKEIERYMKLAAAKELEGCSRMLVEHKRHIESQMAEMSETLKALGYKIEHFEQMMHLSGLGGD</sequence>
<reference evidence="3 4" key="1">
    <citation type="submission" date="2020-01" db="EMBL/GenBank/DDBJ databases">
        <title>Paenibacillus soybeanensis sp. nov. isolated from the nodules of soybean (Glycine max(L.) Merr).</title>
        <authorList>
            <person name="Wang H."/>
        </authorList>
    </citation>
    <scope>NUCLEOTIDE SEQUENCE [LARGE SCALE GENOMIC DNA]</scope>
    <source>
        <strain evidence="3 4">T1</strain>
    </source>
</reference>
<dbReference type="Gene3D" id="1.10.1660.10">
    <property type="match status" value="1"/>
</dbReference>
<evidence type="ECO:0000259" key="2">
    <source>
        <dbReference type="PROSITE" id="PS50937"/>
    </source>
</evidence>
<evidence type="ECO:0000313" key="3">
    <source>
        <dbReference type="EMBL" id="NBD23197.1"/>
    </source>
</evidence>
<dbReference type="InterPro" id="IPR047057">
    <property type="entry name" value="MerR_fam"/>
</dbReference>
<dbReference type="PANTHER" id="PTHR30204:SF98">
    <property type="entry name" value="HTH-TYPE TRANSCRIPTIONAL REGULATOR ADHR"/>
    <property type="match status" value="1"/>
</dbReference>
<dbReference type="SUPFAM" id="SSF46955">
    <property type="entry name" value="Putative DNA-binding domain"/>
    <property type="match status" value="1"/>
</dbReference>
<keyword evidence="1" id="KW-0238">DNA-binding</keyword>
<accession>A0ABW9XKQ8</accession>
<dbReference type="PANTHER" id="PTHR30204">
    <property type="entry name" value="REDOX-CYCLING DRUG-SENSING TRANSCRIPTIONAL ACTIVATOR SOXR"/>
    <property type="match status" value="1"/>
</dbReference>
<evidence type="ECO:0000313" key="4">
    <source>
        <dbReference type="Proteomes" id="UP000665561"/>
    </source>
</evidence>
<feature type="domain" description="HTH merR-type" evidence="2">
    <location>
        <begin position="4"/>
        <end position="73"/>
    </location>
</feature>
<proteinExistence type="predicted"/>
<dbReference type="PROSITE" id="PS50937">
    <property type="entry name" value="HTH_MERR_2"/>
    <property type="match status" value="1"/>
</dbReference>
<keyword evidence="4" id="KW-1185">Reference proteome</keyword>
<dbReference type="RefSeq" id="WP_161741629.1">
    <property type="nucleotide sequence ID" value="NZ_JAAAMV010000002.1"/>
</dbReference>
<name>A0ABW9XKQ8_9BACL</name>